<dbReference type="GO" id="GO:0005615">
    <property type="term" value="C:extracellular space"/>
    <property type="evidence" value="ECO:0007669"/>
    <property type="project" value="UniProtKB-KW"/>
</dbReference>
<dbReference type="PANTHER" id="PTHR12015">
    <property type="entry name" value="SMALL INDUCIBLE CYTOKINE A"/>
    <property type="match status" value="1"/>
</dbReference>
<evidence type="ECO:0000256" key="5">
    <source>
        <dbReference type="SAM" id="SignalP"/>
    </source>
</evidence>
<gene>
    <name evidence="7" type="primary">LOC115420756</name>
</gene>
<accession>A0A672Z126</accession>
<evidence type="ECO:0000256" key="1">
    <source>
        <dbReference type="ARBA" id="ARBA00004613"/>
    </source>
</evidence>
<proteinExistence type="predicted"/>
<keyword evidence="4 5" id="KW-0732">Signal</keyword>
<dbReference type="Ensembl" id="ENSSORT00005011234.1">
    <property type="protein sequence ID" value="ENSSORP00005010861.1"/>
    <property type="gene ID" value="ENSSORG00005005886.1"/>
</dbReference>
<protein>
    <submittedName>
        <fullName evidence="7">C-C motif chemokine 4-like</fullName>
    </submittedName>
</protein>
<evidence type="ECO:0000313" key="7">
    <source>
        <dbReference type="Ensembl" id="ENSSORP00005010861.1"/>
    </source>
</evidence>
<dbReference type="Gene3D" id="2.40.50.40">
    <property type="match status" value="1"/>
</dbReference>
<dbReference type="InterPro" id="IPR001811">
    <property type="entry name" value="Chemokine_IL8-like_dom"/>
</dbReference>
<reference evidence="7" key="1">
    <citation type="submission" date="2019-06" db="EMBL/GenBank/DDBJ databases">
        <authorList>
            <consortium name="Wellcome Sanger Institute Data Sharing"/>
        </authorList>
    </citation>
    <scope>NUCLEOTIDE SEQUENCE [LARGE SCALE GENOMIC DNA]</scope>
</reference>
<sequence length="97" mass="10654">MARFSLSVFVLMLAAVTLTQGLRGAGPKKCCFRFNETPVPKEKIVGYIKTSQMCSNAGVLLKTVMGRQMCVRPSHPWVKDIITYLDAKALPGQASHL</sequence>
<dbReference type="Pfam" id="PF00048">
    <property type="entry name" value="IL8"/>
    <property type="match status" value="1"/>
</dbReference>
<dbReference type="PANTHER" id="PTHR12015:SF183">
    <property type="entry name" value="C-C MOTIF CHEMOKINE 3"/>
    <property type="match status" value="1"/>
</dbReference>
<feature type="domain" description="Chemokine interleukin-8-like" evidence="6">
    <location>
        <begin position="27"/>
        <end position="85"/>
    </location>
</feature>
<keyword evidence="8" id="KW-1185">Reference proteome</keyword>
<organism evidence="7 8">
    <name type="scientific">Sphaeramia orbicularis</name>
    <name type="common">orbiculate cardinalfish</name>
    <dbReference type="NCBI Taxonomy" id="375764"/>
    <lineage>
        <taxon>Eukaryota</taxon>
        <taxon>Metazoa</taxon>
        <taxon>Chordata</taxon>
        <taxon>Craniata</taxon>
        <taxon>Vertebrata</taxon>
        <taxon>Euteleostomi</taxon>
        <taxon>Actinopterygii</taxon>
        <taxon>Neopterygii</taxon>
        <taxon>Teleostei</taxon>
        <taxon>Neoteleostei</taxon>
        <taxon>Acanthomorphata</taxon>
        <taxon>Gobiaria</taxon>
        <taxon>Kurtiformes</taxon>
        <taxon>Apogonoidei</taxon>
        <taxon>Apogonidae</taxon>
        <taxon>Apogoninae</taxon>
        <taxon>Sphaeramia</taxon>
    </lineage>
</organism>
<evidence type="ECO:0000256" key="3">
    <source>
        <dbReference type="ARBA" id="ARBA00022525"/>
    </source>
</evidence>
<keyword evidence="2" id="KW-0202">Cytokine</keyword>
<dbReference type="SMART" id="SM00199">
    <property type="entry name" value="SCY"/>
    <property type="match status" value="1"/>
</dbReference>
<dbReference type="Ensembl" id="ENSSORT00005011235.1">
    <property type="protein sequence ID" value="ENSSORP00005010862.1"/>
    <property type="gene ID" value="ENSSORG00005005886.1"/>
</dbReference>
<dbReference type="CDD" id="cd00272">
    <property type="entry name" value="Chemokine_CC"/>
    <property type="match status" value="1"/>
</dbReference>
<dbReference type="InterPro" id="IPR036048">
    <property type="entry name" value="Interleukin_8-like_sf"/>
</dbReference>
<feature type="chain" id="PRO_5044627692" evidence="5">
    <location>
        <begin position="22"/>
        <end position="97"/>
    </location>
</feature>
<dbReference type="GO" id="GO:0008009">
    <property type="term" value="F:chemokine activity"/>
    <property type="evidence" value="ECO:0007669"/>
    <property type="project" value="InterPro"/>
</dbReference>
<dbReference type="GeneID" id="115420756"/>
<dbReference type="AlphaFoldDB" id="A0A672Z126"/>
<dbReference type="Proteomes" id="UP000472271">
    <property type="component" value="Chromosome 6"/>
</dbReference>
<dbReference type="GO" id="GO:0006955">
    <property type="term" value="P:immune response"/>
    <property type="evidence" value="ECO:0007669"/>
    <property type="project" value="InterPro"/>
</dbReference>
<evidence type="ECO:0000256" key="4">
    <source>
        <dbReference type="ARBA" id="ARBA00022729"/>
    </source>
</evidence>
<evidence type="ECO:0000259" key="6">
    <source>
        <dbReference type="SMART" id="SM00199"/>
    </source>
</evidence>
<evidence type="ECO:0000256" key="2">
    <source>
        <dbReference type="ARBA" id="ARBA00022514"/>
    </source>
</evidence>
<keyword evidence="3" id="KW-0964">Secreted</keyword>
<reference evidence="7" key="2">
    <citation type="submission" date="2025-05" db="UniProtKB">
        <authorList>
            <consortium name="Ensembl"/>
        </authorList>
    </citation>
    <scope>IDENTIFICATION</scope>
</reference>
<feature type="signal peptide" evidence="5">
    <location>
        <begin position="1"/>
        <end position="21"/>
    </location>
</feature>
<dbReference type="InterPro" id="IPR039809">
    <property type="entry name" value="Chemokine_b/g/d"/>
</dbReference>
<dbReference type="RefSeq" id="XP_029992118.1">
    <property type="nucleotide sequence ID" value="XM_030136258.1"/>
</dbReference>
<dbReference type="OrthoDB" id="9447832at2759"/>
<dbReference type="SUPFAM" id="SSF54117">
    <property type="entry name" value="Interleukin 8-like chemokines"/>
    <property type="match status" value="1"/>
</dbReference>
<comment type="subcellular location">
    <subcellularLocation>
        <location evidence="1">Secreted</location>
    </subcellularLocation>
</comment>
<name>A0A672Z126_9TELE</name>
<evidence type="ECO:0000313" key="8">
    <source>
        <dbReference type="Proteomes" id="UP000472271"/>
    </source>
</evidence>